<gene>
    <name evidence="2" type="ORF">MGALLINA_02480</name>
</gene>
<dbReference type="PROSITE" id="PS51482">
    <property type="entry name" value="DEGV"/>
    <property type="match status" value="1"/>
</dbReference>
<dbReference type="STRING" id="29557.MGALLINA_02480"/>
<sequence length="286" mass="32570">MKKIGFILDSFSCLTETEANQKNYYFIPLRVDLDDKLYEDGINFNQKDLLELIAKSQTYKTSLPKLTTIEAIFQKASKENDYVIYFPINSSLSGTFSAAKTISQDFNNIYVIDNNFVGIQYEKVIQKIQQMNQNGANFEEILNFINNIQDQFATYILPLDLKYAINGGRVNGIKKFFLLGMSKLKLMPFLRFSNNEVVNAGVGRNIKSVITQIIEKILEFTKSTANELKDKFDLTFIYGIDNKFNNEVINIAKENNLEIINSQINSSIIAIHTGPDALALSIMPKF</sequence>
<evidence type="ECO:0008006" key="4">
    <source>
        <dbReference type="Google" id="ProtNLM"/>
    </source>
</evidence>
<dbReference type="InterPro" id="IPR050270">
    <property type="entry name" value="DegV_domain_contain"/>
</dbReference>
<accession>A0A168RIV1</accession>
<dbReference type="Gene3D" id="3.40.50.10170">
    <property type="match status" value="1"/>
</dbReference>
<dbReference type="OrthoDB" id="384457at2"/>
<name>A0A168RIV1_9BACT</name>
<dbReference type="Proteomes" id="UP000076983">
    <property type="component" value="Unassembled WGS sequence"/>
</dbReference>
<comment type="caution">
    <text evidence="2">The sequence shown here is derived from an EMBL/GenBank/DDBJ whole genome shotgun (WGS) entry which is preliminary data.</text>
</comment>
<organism evidence="2 3">
    <name type="scientific">Mycoplasmopsis gallinarum</name>
    <dbReference type="NCBI Taxonomy" id="29557"/>
    <lineage>
        <taxon>Bacteria</taxon>
        <taxon>Bacillati</taxon>
        <taxon>Mycoplasmatota</taxon>
        <taxon>Mycoplasmoidales</taxon>
        <taxon>Metamycoplasmataceae</taxon>
        <taxon>Mycoplasmopsis</taxon>
    </lineage>
</organism>
<dbReference type="PATRIC" id="fig|29557.3.peg.234"/>
<protein>
    <recommendedName>
        <fullName evidence="4">DegV family protein</fullName>
    </recommendedName>
</protein>
<dbReference type="Gene3D" id="3.30.1180.10">
    <property type="match status" value="1"/>
</dbReference>
<reference evidence="2 3" key="1">
    <citation type="submission" date="2016-03" db="EMBL/GenBank/DDBJ databases">
        <title>Genome sequence of Mycoplasma gallinarum strain Mgn_IPT.</title>
        <authorList>
            <person name="Yacoub E."/>
            <person name="Sirand-Pugnet P."/>
            <person name="Barre A."/>
            <person name="Maurier F."/>
            <person name="Blanchard A."/>
            <person name="Ben Abdelmoumen B.M."/>
        </authorList>
    </citation>
    <scope>NUCLEOTIDE SEQUENCE [LARGE SCALE GENOMIC DNA]</scope>
    <source>
        <strain evidence="2 3">Mgn_IPT</strain>
    </source>
</reference>
<dbReference type="GO" id="GO:0008289">
    <property type="term" value="F:lipid binding"/>
    <property type="evidence" value="ECO:0007669"/>
    <property type="project" value="UniProtKB-KW"/>
</dbReference>
<dbReference type="InterPro" id="IPR043168">
    <property type="entry name" value="DegV_C"/>
</dbReference>
<dbReference type="PANTHER" id="PTHR33434">
    <property type="entry name" value="DEGV DOMAIN-CONTAINING PROTEIN DR_1986-RELATED"/>
    <property type="match status" value="1"/>
</dbReference>
<dbReference type="NCBIfam" id="TIGR00762">
    <property type="entry name" value="DegV"/>
    <property type="match status" value="1"/>
</dbReference>
<keyword evidence="1" id="KW-0446">Lipid-binding</keyword>
<keyword evidence="3" id="KW-1185">Reference proteome</keyword>
<proteinExistence type="predicted"/>
<dbReference type="AlphaFoldDB" id="A0A168RIV1"/>
<dbReference type="Pfam" id="PF02645">
    <property type="entry name" value="DegV"/>
    <property type="match status" value="1"/>
</dbReference>
<dbReference type="SUPFAM" id="SSF82549">
    <property type="entry name" value="DAK1/DegV-like"/>
    <property type="match status" value="1"/>
</dbReference>
<dbReference type="PANTHER" id="PTHR33434:SF2">
    <property type="entry name" value="FATTY ACID-BINDING PROTEIN TM_1468"/>
    <property type="match status" value="1"/>
</dbReference>
<evidence type="ECO:0000256" key="1">
    <source>
        <dbReference type="ARBA" id="ARBA00023121"/>
    </source>
</evidence>
<evidence type="ECO:0000313" key="2">
    <source>
        <dbReference type="EMBL" id="OAB49027.1"/>
    </source>
</evidence>
<dbReference type="RefSeq" id="WP_063626048.1">
    <property type="nucleotide sequence ID" value="NZ_LVLH01000027.1"/>
</dbReference>
<dbReference type="InterPro" id="IPR003797">
    <property type="entry name" value="DegV"/>
</dbReference>
<evidence type="ECO:0000313" key="3">
    <source>
        <dbReference type="Proteomes" id="UP000076983"/>
    </source>
</evidence>
<dbReference type="EMBL" id="LVLH01000027">
    <property type="protein sequence ID" value="OAB49027.1"/>
    <property type="molecule type" value="Genomic_DNA"/>
</dbReference>